<evidence type="ECO:0000313" key="1">
    <source>
        <dbReference type="EMBL" id="BAW20863.1"/>
    </source>
</evidence>
<gene>
    <name evidence="1" type="ORF">KF715C_ch2900</name>
</gene>
<evidence type="ECO:0000313" key="2">
    <source>
        <dbReference type="Proteomes" id="UP000218731"/>
    </source>
</evidence>
<organism evidence="1 2">
    <name type="scientific">Pseudomonas putida</name>
    <name type="common">Arthrobacter siderocapsulatus</name>
    <dbReference type="NCBI Taxonomy" id="303"/>
    <lineage>
        <taxon>Bacteria</taxon>
        <taxon>Pseudomonadati</taxon>
        <taxon>Pseudomonadota</taxon>
        <taxon>Gammaproteobacteria</taxon>
        <taxon>Pseudomonadales</taxon>
        <taxon>Pseudomonadaceae</taxon>
        <taxon>Pseudomonas</taxon>
    </lineage>
</organism>
<protein>
    <submittedName>
        <fullName evidence="1">Head completion protein</fullName>
    </submittedName>
</protein>
<sequence>MSGFIAGGLVPSESVPGTHINSDPFWPSIDLDKLRQTLRIDSSVTPARLETAVVAAIISVNRDLAKWRFLKQAEGFTTLATVPGDEFLSNLERTHLYVRAVECAAGAEVCERYRGYDTTASGSKNADESAPTIDDYRRDQRWATRDFLGKSRTTVELL</sequence>
<dbReference type="AlphaFoldDB" id="A0A1L7N5X2"/>
<dbReference type="RefSeq" id="WP_029885305.1">
    <property type="nucleotide sequence ID" value="NZ_AP015029.1"/>
</dbReference>
<dbReference type="Pfam" id="PF05926">
    <property type="entry name" value="Phage_GPL"/>
    <property type="match status" value="1"/>
</dbReference>
<dbReference type="Proteomes" id="UP000218731">
    <property type="component" value="Chromosome 1"/>
</dbReference>
<reference evidence="1 2" key="1">
    <citation type="submission" date="2015-11" db="EMBL/GenBank/DDBJ databases">
        <title>Complete genome sequencing of a biphenyl-degrading bacterium, Pseudomonas putida KF715 (=NBRC110667).</title>
        <authorList>
            <person name="Suenaga H."/>
            <person name="Fujihara N."/>
            <person name="Watanabe T."/>
            <person name="Hirose J."/>
            <person name="Kimura N."/>
            <person name="Yamazoe A."/>
            <person name="Hosoyama A."/>
            <person name="Shimodaira J."/>
            <person name="Furukawa K."/>
        </authorList>
    </citation>
    <scope>NUCLEOTIDE SEQUENCE [LARGE SCALE GENOMIC DNA]</scope>
    <source>
        <strain evidence="1 2">KF715</strain>
    </source>
</reference>
<name>A0A1L7N5X2_PSEPU</name>
<dbReference type="EMBL" id="AP015029">
    <property type="protein sequence ID" value="BAW20863.1"/>
    <property type="molecule type" value="Genomic_DNA"/>
</dbReference>
<proteinExistence type="predicted"/>
<accession>A0A1L7N5X2</accession>
<dbReference type="InterPro" id="IPR009225">
    <property type="entry name" value="Phage_head_completion_GpL"/>
</dbReference>